<dbReference type="PANTHER" id="PTHR10127">
    <property type="entry name" value="DISCOIDIN, CUB, EGF, LAMININ , AND ZINC METALLOPROTEASE DOMAIN CONTAINING"/>
    <property type="match status" value="1"/>
</dbReference>
<keyword evidence="6" id="KW-0732">Signal</keyword>
<dbReference type="Pfam" id="PF01400">
    <property type="entry name" value="Astacin"/>
    <property type="match status" value="1"/>
</dbReference>
<evidence type="ECO:0000256" key="1">
    <source>
        <dbReference type="ARBA" id="ARBA00022670"/>
    </source>
</evidence>
<evidence type="ECO:0000313" key="9">
    <source>
        <dbReference type="WBParaSite" id="SVE_0337400.1"/>
    </source>
</evidence>
<evidence type="ECO:0000259" key="7">
    <source>
        <dbReference type="Pfam" id="PF01400"/>
    </source>
</evidence>
<dbReference type="GO" id="GO:0046872">
    <property type="term" value="F:metal ion binding"/>
    <property type="evidence" value="ECO:0007669"/>
    <property type="project" value="UniProtKB-KW"/>
</dbReference>
<keyword evidence="1" id="KW-0645">Protease</keyword>
<feature type="domain" description="Peptidase M12A" evidence="7">
    <location>
        <begin position="51"/>
        <end position="224"/>
    </location>
</feature>
<dbReference type="Gene3D" id="3.40.390.10">
    <property type="entry name" value="Collagenase (Catalytic Domain)"/>
    <property type="match status" value="1"/>
</dbReference>
<evidence type="ECO:0000256" key="2">
    <source>
        <dbReference type="ARBA" id="ARBA00022723"/>
    </source>
</evidence>
<keyword evidence="3" id="KW-0378">Hydrolase</keyword>
<organism evidence="8 9">
    <name type="scientific">Strongyloides venezuelensis</name>
    <name type="common">Threadworm</name>
    <dbReference type="NCBI Taxonomy" id="75913"/>
    <lineage>
        <taxon>Eukaryota</taxon>
        <taxon>Metazoa</taxon>
        <taxon>Ecdysozoa</taxon>
        <taxon>Nematoda</taxon>
        <taxon>Chromadorea</taxon>
        <taxon>Rhabditida</taxon>
        <taxon>Tylenchina</taxon>
        <taxon>Panagrolaimomorpha</taxon>
        <taxon>Strongyloidoidea</taxon>
        <taxon>Strongyloididae</taxon>
        <taxon>Strongyloides</taxon>
    </lineage>
</organism>
<evidence type="ECO:0000256" key="4">
    <source>
        <dbReference type="ARBA" id="ARBA00022833"/>
    </source>
</evidence>
<keyword evidence="2" id="KW-0479">Metal-binding</keyword>
<evidence type="ECO:0000313" key="8">
    <source>
        <dbReference type="Proteomes" id="UP000035680"/>
    </source>
</evidence>
<reference evidence="8" key="1">
    <citation type="submission" date="2014-07" db="EMBL/GenBank/DDBJ databases">
        <authorList>
            <person name="Martin A.A"/>
            <person name="De Silva N."/>
        </authorList>
    </citation>
    <scope>NUCLEOTIDE SEQUENCE</scope>
</reference>
<dbReference type="WBParaSite" id="SVE_0337400.1">
    <property type="protein sequence ID" value="SVE_0337400.1"/>
    <property type="gene ID" value="SVE_0337400"/>
</dbReference>
<accession>A0A0K0F3J0</accession>
<evidence type="ECO:0000256" key="6">
    <source>
        <dbReference type="SAM" id="SignalP"/>
    </source>
</evidence>
<dbReference type="AlphaFoldDB" id="A0A0K0F3J0"/>
<dbReference type="PANTHER" id="PTHR10127:SF780">
    <property type="entry name" value="METALLOENDOPEPTIDASE"/>
    <property type="match status" value="1"/>
</dbReference>
<dbReference type="Proteomes" id="UP000035680">
    <property type="component" value="Unassembled WGS sequence"/>
</dbReference>
<evidence type="ECO:0000256" key="5">
    <source>
        <dbReference type="ARBA" id="ARBA00023049"/>
    </source>
</evidence>
<name>A0A0K0F3J0_STRVS</name>
<dbReference type="SUPFAM" id="SSF55486">
    <property type="entry name" value="Metalloproteases ('zincins'), catalytic domain"/>
    <property type="match status" value="1"/>
</dbReference>
<reference evidence="9" key="2">
    <citation type="submission" date="2015-08" db="UniProtKB">
        <authorList>
            <consortium name="WormBaseParasite"/>
        </authorList>
    </citation>
    <scope>IDENTIFICATION</scope>
</reference>
<dbReference type="GO" id="GO:0006508">
    <property type="term" value="P:proteolysis"/>
    <property type="evidence" value="ECO:0007669"/>
    <property type="project" value="UniProtKB-KW"/>
</dbReference>
<keyword evidence="4" id="KW-0862">Zinc</keyword>
<evidence type="ECO:0000256" key="3">
    <source>
        <dbReference type="ARBA" id="ARBA00022801"/>
    </source>
</evidence>
<dbReference type="InterPro" id="IPR001506">
    <property type="entry name" value="Peptidase_M12A"/>
</dbReference>
<keyword evidence="8" id="KW-1185">Reference proteome</keyword>
<protein>
    <submittedName>
        <fullName evidence="9">Astacin domain-containing protein</fullName>
    </submittedName>
</protein>
<dbReference type="GO" id="GO:0004222">
    <property type="term" value="F:metalloendopeptidase activity"/>
    <property type="evidence" value="ECO:0007669"/>
    <property type="project" value="InterPro"/>
</dbReference>
<sequence>MKKVFCIFFLIQLCLAYNGTENDIHVRYKRAMIVDKIPSYPTLPESIKYYVQFKEENPISMHLQFISNRICLSFSRQKKLVSKKGINFLKSIKKSDIKLPKKTSGSANIYLRSQDLKNIRLILHYIGLALGLVPEIQRFDRNRYLKIYWGNLNPIGLKYYKKKKHKTKHYTSFDFGSIMLRSPTYGTIDQKIAFKTNLYPYYDLLINKRDRFSHYDFKILANAYCKKKCPDREICKNGGYQASNCKECVCNRFFTGQSCEKILEHDSSICGSKQYFDASSTKGYLTAKNIKGPCYYWIKPKKNRNTKIVIKNVHFDGKVSCVDDKGLFIHYRKDKGVTPLCLFKDNENFTLPLLPNDVYIIFSGLGQNNSFSISYQAVKQKNKKSVKT</sequence>
<proteinExistence type="predicted"/>
<keyword evidence="5" id="KW-0482">Metalloprotease</keyword>
<feature type="chain" id="PRO_5005329355" evidence="6">
    <location>
        <begin position="17"/>
        <end position="388"/>
    </location>
</feature>
<dbReference type="InterPro" id="IPR024079">
    <property type="entry name" value="MetalloPept_cat_dom_sf"/>
</dbReference>
<feature type="signal peptide" evidence="6">
    <location>
        <begin position="1"/>
        <end position="16"/>
    </location>
</feature>